<dbReference type="EMBL" id="JBBLXS010000759">
    <property type="protein sequence ID" value="MEK0188786.1"/>
    <property type="molecule type" value="Genomic_DNA"/>
</dbReference>
<protein>
    <recommendedName>
        <fullName evidence="3">Secreted protein</fullName>
    </recommendedName>
</protein>
<name>A0ABU8YWG3_9CYAN</name>
<keyword evidence="2" id="KW-1185">Reference proteome</keyword>
<evidence type="ECO:0008006" key="3">
    <source>
        <dbReference type="Google" id="ProtNLM"/>
    </source>
</evidence>
<proteinExistence type="predicted"/>
<evidence type="ECO:0000313" key="1">
    <source>
        <dbReference type="EMBL" id="MEK0188786.1"/>
    </source>
</evidence>
<organism evidence="1 2">
    <name type="scientific">Microcoleus anatoxicus PTRS2</name>
    <dbReference type="NCBI Taxonomy" id="2705321"/>
    <lineage>
        <taxon>Bacteria</taxon>
        <taxon>Bacillati</taxon>
        <taxon>Cyanobacteriota</taxon>
        <taxon>Cyanophyceae</taxon>
        <taxon>Oscillatoriophycideae</taxon>
        <taxon>Oscillatoriales</taxon>
        <taxon>Microcoleaceae</taxon>
        <taxon>Microcoleus</taxon>
        <taxon>Microcoleus anatoxicus</taxon>
    </lineage>
</organism>
<reference evidence="1 2" key="1">
    <citation type="journal article" date="2020" name="Harmful Algae">
        <title>Molecular and morphological characterization of a novel dihydroanatoxin-a producing Microcoleus species (cyanobacteria) from the Russian River, California, USA.</title>
        <authorList>
            <person name="Conklin K.Y."/>
            <person name="Stancheva R."/>
            <person name="Otten T.G."/>
            <person name="Fadness R."/>
            <person name="Boyer G.L."/>
            <person name="Read B."/>
            <person name="Zhang X."/>
            <person name="Sheath R.G."/>
        </authorList>
    </citation>
    <scope>NUCLEOTIDE SEQUENCE [LARGE SCALE GENOMIC DNA]</scope>
    <source>
        <strain evidence="1 2">PTRS2</strain>
    </source>
</reference>
<dbReference type="RefSeq" id="WP_340526298.1">
    <property type="nucleotide sequence ID" value="NZ_JBBLXS010000759.1"/>
</dbReference>
<sequence length="63" mass="7679">MLVKRLHRSPFLILQSVWIGYSVRAIVLPQLQSNLELFYHRERRERREREEERDSINSLIDAD</sequence>
<accession>A0ABU8YWG3</accession>
<evidence type="ECO:0000313" key="2">
    <source>
        <dbReference type="Proteomes" id="UP001384579"/>
    </source>
</evidence>
<comment type="caution">
    <text evidence="1">The sequence shown here is derived from an EMBL/GenBank/DDBJ whole genome shotgun (WGS) entry which is preliminary data.</text>
</comment>
<dbReference type="Proteomes" id="UP001384579">
    <property type="component" value="Unassembled WGS sequence"/>
</dbReference>
<gene>
    <name evidence="1" type="ORF">WMG39_28645</name>
</gene>